<accession>A0A316DZZ4</accession>
<dbReference type="EMBL" id="QGGQ01000004">
    <property type="protein sequence ID" value="PWK23681.1"/>
    <property type="molecule type" value="Genomic_DNA"/>
</dbReference>
<dbReference type="RefSeq" id="WP_109650527.1">
    <property type="nucleotide sequence ID" value="NZ_JACWLN010000004.1"/>
</dbReference>
<evidence type="ECO:0000256" key="1">
    <source>
        <dbReference type="SAM" id="SignalP"/>
    </source>
</evidence>
<organism evidence="3 4">
    <name type="scientific">Maribacter polysiphoniae</name>
    <dbReference type="NCBI Taxonomy" id="429344"/>
    <lineage>
        <taxon>Bacteria</taxon>
        <taxon>Pseudomonadati</taxon>
        <taxon>Bacteroidota</taxon>
        <taxon>Flavobacteriia</taxon>
        <taxon>Flavobacteriales</taxon>
        <taxon>Flavobacteriaceae</taxon>
        <taxon>Maribacter</taxon>
    </lineage>
</organism>
<dbReference type="Proteomes" id="UP000245667">
    <property type="component" value="Unassembled WGS sequence"/>
</dbReference>
<evidence type="ECO:0000313" key="2">
    <source>
        <dbReference type="EMBL" id="MBD1261078.1"/>
    </source>
</evidence>
<comment type="caution">
    <text evidence="3">The sequence shown here is derived from an EMBL/GenBank/DDBJ whole genome shotgun (WGS) entry which is preliminary data.</text>
</comment>
<gene>
    <name evidence="2" type="ORF">HZY62_10800</name>
    <name evidence="3" type="ORF">LX92_02248</name>
</gene>
<evidence type="ECO:0000313" key="4">
    <source>
        <dbReference type="Proteomes" id="UP000245667"/>
    </source>
</evidence>
<keyword evidence="5" id="KW-1185">Reference proteome</keyword>
<feature type="chain" id="PRO_5016288409" evidence="1">
    <location>
        <begin position="20"/>
        <end position="140"/>
    </location>
</feature>
<protein>
    <submittedName>
        <fullName evidence="2">DUF2141 domain-containing protein</fullName>
    </submittedName>
    <submittedName>
        <fullName evidence="3">Uncharacterized protein (DUF2141 family)</fullName>
    </submittedName>
</protein>
<feature type="signal peptide" evidence="1">
    <location>
        <begin position="1"/>
        <end position="19"/>
    </location>
</feature>
<dbReference type="Proteomes" id="UP000651837">
    <property type="component" value="Unassembled WGS sequence"/>
</dbReference>
<dbReference type="AlphaFoldDB" id="A0A316DZZ4"/>
<proteinExistence type="predicted"/>
<evidence type="ECO:0000313" key="5">
    <source>
        <dbReference type="Proteomes" id="UP000651837"/>
    </source>
</evidence>
<reference evidence="2 5" key="2">
    <citation type="submission" date="2020-07" db="EMBL/GenBank/DDBJ databases">
        <title>The draft genome sequence of Maribacter polysiphoniae KCTC 22021.</title>
        <authorList>
            <person name="Mu L."/>
        </authorList>
    </citation>
    <scope>NUCLEOTIDE SEQUENCE [LARGE SCALE GENOMIC DNA]</scope>
    <source>
        <strain evidence="2 5">KCTC 22021</strain>
    </source>
</reference>
<reference evidence="3 4" key="1">
    <citation type="submission" date="2018-05" db="EMBL/GenBank/DDBJ databases">
        <title>Genomic Encyclopedia of Archaeal and Bacterial Type Strains, Phase II (KMG-II): from individual species to whole genera.</title>
        <authorList>
            <person name="Goeker M."/>
        </authorList>
    </citation>
    <scope>NUCLEOTIDE SEQUENCE [LARGE SCALE GENOMIC DNA]</scope>
    <source>
        <strain evidence="3 4">DSM 23514</strain>
    </source>
</reference>
<name>A0A316DZZ4_9FLAO</name>
<dbReference type="EMBL" id="JACWLN010000004">
    <property type="protein sequence ID" value="MBD1261078.1"/>
    <property type="molecule type" value="Genomic_DNA"/>
</dbReference>
<dbReference type="OrthoDB" id="9788332at2"/>
<dbReference type="Pfam" id="PF09912">
    <property type="entry name" value="DUF2141"/>
    <property type="match status" value="1"/>
</dbReference>
<dbReference type="InterPro" id="IPR018673">
    <property type="entry name" value="DUF2141"/>
</dbReference>
<keyword evidence="1" id="KW-0732">Signal</keyword>
<evidence type="ECO:0000313" key="3">
    <source>
        <dbReference type="EMBL" id="PWK23681.1"/>
    </source>
</evidence>
<sequence length="140" mass="15309">MKTIGLILSLVFTSFIATAQQAEEGVTVTVNIENVLNANGKILASLHNSETFLKGEGLDHVAMKSTKGTLTLTFEDVVPGTYAIMVLHDENDNQRMDFEANGMPKENYATTGVMEMYGPPSFDASKFGVSNENLELNIRF</sequence>